<dbReference type="Proteomes" id="UP000789390">
    <property type="component" value="Unassembled WGS sequence"/>
</dbReference>
<protein>
    <recommendedName>
        <fullName evidence="5">C1q domain-containing protein</fullName>
    </recommendedName>
</protein>
<dbReference type="InterPro" id="IPR050822">
    <property type="entry name" value="Cerebellin_Synaptic_Org"/>
</dbReference>
<evidence type="ECO:0000313" key="7">
    <source>
        <dbReference type="Proteomes" id="UP000789390"/>
    </source>
</evidence>
<evidence type="ECO:0000256" key="2">
    <source>
        <dbReference type="ARBA" id="ARBA00022525"/>
    </source>
</evidence>
<evidence type="ECO:0000256" key="4">
    <source>
        <dbReference type="SAM" id="SignalP"/>
    </source>
</evidence>
<keyword evidence="7" id="KW-1185">Reference proteome</keyword>
<comment type="caution">
    <text evidence="6">The sequence shown here is derived from an EMBL/GenBank/DDBJ whole genome shotgun (WGS) entry which is preliminary data.</text>
</comment>
<feature type="signal peptide" evidence="4">
    <location>
        <begin position="1"/>
        <end position="24"/>
    </location>
</feature>
<dbReference type="EMBL" id="CAKKLH010000307">
    <property type="protein sequence ID" value="CAH0110835.1"/>
    <property type="molecule type" value="Genomic_DNA"/>
</dbReference>
<proteinExistence type="predicted"/>
<dbReference type="InterPro" id="IPR001073">
    <property type="entry name" value="C1q_dom"/>
</dbReference>
<keyword evidence="3 4" id="KW-0732">Signal</keyword>
<sequence>MENSYKIHLYVFLFAYCGSRLVTCVSSEEKVQYSTDNEIATKELFEAKIMEIEAKVVNLETKVAKQEYIIKALQNGCEVSRAGHVSVNKTDNKNKILGKNFIPRTCQEAYDQGMIMTSGLYIIDPDGQNVGGESEDPIEVYCDMGVGSAVKTLIGHDTEATGAVEICNDAGCFKKDIHYFASDKQIEALIELSNECHQYFKYECIEAPFEYQSEQVSWWDDRNENQQFFWSGKYTSPNAHTCECGIYGNCVGGGTKKCNCDSGLKDLQVDSGIISDKTKLPVKRLNFGHIIADGLYTLGKFECSGKVFISGMPRTCADLRGFGHALNGMYLVMGNDSIENIYCDFSKLQSDNDFQKQIGRVEVQSSPTFFYVQRSRKMDSGIITFQNAPVNIGNAMNLSTGKFTAPVFGTYFFSFSGIGSMDFTTKDAKLQVSLIKNSQNIGKGEAQLTQGLSTDTLTLQSTVDLQAGEQVWVNINIYGEIHLFDDVDQHYTHFTGWLLQEDIVETLNYAN</sequence>
<dbReference type="OrthoDB" id="26719at2759"/>
<comment type="subcellular location">
    <subcellularLocation>
        <location evidence="1">Secreted</location>
    </subcellularLocation>
</comment>
<dbReference type="GO" id="GO:0005615">
    <property type="term" value="C:extracellular space"/>
    <property type="evidence" value="ECO:0007669"/>
    <property type="project" value="TreeGrafter"/>
</dbReference>
<dbReference type="InterPro" id="IPR036056">
    <property type="entry name" value="Fibrinogen-like_C"/>
</dbReference>
<evidence type="ECO:0000313" key="6">
    <source>
        <dbReference type="EMBL" id="CAH0110835.1"/>
    </source>
</evidence>
<dbReference type="Pfam" id="PF00386">
    <property type="entry name" value="C1q"/>
    <property type="match status" value="1"/>
</dbReference>
<feature type="chain" id="PRO_5035170859" description="C1q domain-containing protein" evidence="4">
    <location>
        <begin position="25"/>
        <end position="511"/>
    </location>
</feature>
<dbReference type="PROSITE" id="PS50871">
    <property type="entry name" value="C1Q"/>
    <property type="match status" value="1"/>
</dbReference>
<dbReference type="SMART" id="SM00110">
    <property type="entry name" value="C1Q"/>
    <property type="match status" value="1"/>
</dbReference>
<gene>
    <name evidence="6" type="ORF">DGAL_LOCUS14439</name>
</gene>
<name>A0A8J2WMZ1_9CRUS</name>
<feature type="domain" description="C1q" evidence="5">
    <location>
        <begin position="358"/>
        <end position="505"/>
    </location>
</feature>
<evidence type="ECO:0000259" key="5">
    <source>
        <dbReference type="PROSITE" id="PS50871"/>
    </source>
</evidence>
<accession>A0A8J2WMZ1</accession>
<dbReference type="Gene3D" id="2.60.120.1000">
    <property type="match status" value="1"/>
</dbReference>
<evidence type="ECO:0000256" key="3">
    <source>
        <dbReference type="ARBA" id="ARBA00022729"/>
    </source>
</evidence>
<reference evidence="6" key="1">
    <citation type="submission" date="2021-11" db="EMBL/GenBank/DDBJ databases">
        <authorList>
            <person name="Schell T."/>
        </authorList>
    </citation>
    <scope>NUCLEOTIDE SEQUENCE</scope>
    <source>
        <strain evidence="6">M5</strain>
    </source>
</reference>
<organism evidence="6 7">
    <name type="scientific">Daphnia galeata</name>
    <dbReference type="NCBI Taxonomy" id="27404"/>
    <lineage>
        <taxon>Eukaryota</taxon>
        <taxon>Metazoa</taxon>
        <taxon>Ecdysozoa</taxon>
        <taxon>Arthropoda</taxon>
        <taxon>Crustacea</taxon>
        <taxon>Branchiopoda</taxon>
        <taxon>Diplostraca</taxon>
        <taxon>Cladocera</taxon>
        <taxon>Anomopoda</taxon>
        <taxon>Daphniidae</taxon>
        <taxon>Daphnia</taxon>
    </lineage>
</organism>
<dbReference type="SUPFAM" id="SSF49842">
    <property type="entry name" value="TNF-like"/>
    <property type="match status" value="1"/>
</dbReference>
<evidence type="ECO:0000256" key="1">
    <source>
        <dbReference type="ARBA" id="ARBA00004613"/>
    </source>
</evidence>
<dbReference type="Gene3D" id="2.60.120.40">
    <property type="match status" value="1"/>
</dbReference>
<dbReference type="PANTHER" id="PTHR22923:SF62">
    <property type="entry name" value="CVP18"/>
    <property type="match status" value="1"/>
</dbReference>
<dbReference type="SUPFAM" id="SSF56496">
    <property type="entry name" value="Fibrinogen C-terminal domain-like"/>
    <property type="match status" value="1"/>
</dbReference>
<dbReference type="PANTHER" id="PTHR22923">
    <property type="entry name" value="CEREBELLIN-RELATED"/>
    <property type="match status" value="1"/>
</dbReference>
<keyword evidence="2" id="KW-0964">Secreted</keyword>
<dbReference type="AlphaFoldDB" id="A0A8J2WMZ1"/>
<dbReference type="InterPro" id="IPR008983">
    <property type="entry name" value="Tumour_necrosis_fac-like_dom"/>
</dbReference>